<reference evidence="1 2" key="1">
    <citation type="submission" date="2019-07" db="EMBL/GenBank/DDBJ databases">
        <authorList>
            <person name="Jastrzebski P J."/>
            <person name="Paukszto L."/>
            <person name="Jastrzebski P J."/>
        </authorList>
    </citation>
    <scope>NUCLEOTIDE SEQUENCE [LARGE SCALE GENOMIC DNA]</scope>
    <source>
        <strain evidence="1 2">WMS-il1</strain>
    </source>
</reference>
<keyword evidence="2" id="KW-1185">Reference proteome</keyword>
<dbReference type="Proteomes" id="UP000321570">
    <property type="component" value="Unassembled WGS sequence"/>
</dbReference>
<accession>A0A564YYB0</accession>
<feature type="non-terminal residue" evidence="1">
    <location>
        <position position="1"/>
    </location>
</feature>
<organism evidence="1 2">
    <name type="scientific">Hymenolepis diminuta</name>
    <name type="common">Rat tapeworm</name>
    <dbReference type="NCBI Taxonomy" id="6216"/>
    <lineage>
        <taxon>Eukaryota</taxon>
        <taxon>Metazoa</taxon>
        <taxon>Spiralia</taxon>
        <taxon>Lophotrochozoa</taxon>
        <taxon>Platyhelminthes</taxon>
        <taxon>Cestoda</taxon>
        <taxon>Eucestoda</taxon>
        <taxon>Cyclophyllidea</taxon>
        <taxon>Hymenolepididae</taxon>
        <taxon>Hymenolepis</taxon>
    </lineage>
</organism>
<protein>
    <submittedName>
        <fullName evidence="1">Uncharacterized protein</fullName>
    </submittedName>
</protein>
<proteinExistence type="predicted"/>
<dbReference type="EMBL" id="CABIJS010000477">
    <property type="protein sequence ID" value="VUZ52215.1"/>
    <property type="molecule type" value="Genomic_DNA"/>
</dbReference>
<evidence type="ECO:0000313" key="2">
    <source>
        <dbReference type="Proteomes" id="UP000321570"/>
    </source>
</evidence>
<gene>
    <name evidence="1" type="ORF">WMSIL1_LOCUS10800</name>
</gene>
<evidence type="ECO:0000313" key="1">
    <source>
        <dbReference type="EMBL" id="VUZ52215.1"/>
    </source>
</evidence>
<dbReference type="AlphaFoldDB" id="A0A564YYB0"/>
<sequence length="143" mass="16458">ISHLNKLVVYQKRSLRSQVHSLNLHFAKFCSDRSIIQLKRSLAALGQSAVAAEFRGQDLRTACEEMLLSKQLCVPKKCRPRRTYSVGDLVYALTIIKTPMHKYHNHQAAVQKYLRHGDRKGYLILQSQTTQTKRFDFSTCEGH</sequence>
<name>A0A564YYB0_HYMDI</name>